<organismHost>
    <name type="scientific">Salmonella typhimurium</name>
    <dbReference type="NCBI Taxonomy" id="90371"/>
</organismHost>
<dbReference type="EMBL" id="AY370673">
    <property type="protein sequence ID" value="AAR89992.1"/>
    <property type="molecule type" value="Genomic_DNA"/>
</dbReference>
<sequence length="57" mass="6616">MLKETQIKHENGKYWVLEVKKGMYQVMISGLTHSTCDSAYNDLSLAIYRCDYLAKRA</sequence>
<dbReference type="RefSeq" id="NP_853561.1">
    <property type="nucleotide sequence ID" value="NC_004831.2"/>
</dbReference>
<evidence type="ECO:0000313" key="1">
    <source>
        <dbReference type="EMBL" id="AAR89992.1"/>
    </source>
</evidence>
<reference evidence="1 2" key="2">
    <citation type="journal article" date="2002" name="J. Bacteriol.">
        <title>Bacteriophage SP6 is closely related to phages K1-5, K5, and K1E but encodes a tail protein very similar to that of the distantly related P22.</title>
        <authorList>
            <person name="Scholl D."/>
            <person name="Adhya S."/>
            <person name="Merril C.R."/>
        </authorList>
    </citation>
    <scope>NUCLEOTIDE SEQUENCE [LARGE SCALE GENOMIC DNA]</scope>
</reference>
<reference evidence="1 2" key="3">
    <citation type="journal article" date="2004" name="J. Mol. Biol.">
        <title>Genomic analysis of bacteriophages SP6 and K1-5, an estranged subgroup of the T7 supergroup.</title>
        <authorList>
            <person name="Scholl D."/>
            <person name="Kieleczawa J."/>
            <person name="Kemp P."/>
            <person name="Rush J."/>
            <person name="Richardson C.C."/>
            <person name="Merril C."/>
            <person name="Adhya S."/>
            <person name="Molineux I.J."/>
        </authorList>
    </citation>
    <scope>NUCLEOTIDE SEQUENCE</scope>
</reference>
<dbReference type="GeneID" id="1481771"/>
<protein>
    <submittedName>
        <fullName evidence="1">0.2</fullName>
    </submittedName>
</protein>
<organism evidence="2">
    <name type="scientific">Enterobacteria phage SP6</name>
    <name type="common">Bacteriophage SP6</name>
    <dbReference type="NCBI Taxonomy" id="2907955"/>
    <lineage>
        <taxon>Viruses</taxon>
        <taxon>Duplodnaviria</taxon>
        <taxon>Heunggongvirae</taxon>
        <taxon>Uroviricota</taxon>
        <taxon>Caudoviricetes</taxon>
        <taxon>Autographivirales</taxon>
        <taxon>Autosignataviridae</taxon>
        <taxon>Molineuxvirinae</taxon>
        <taxon>Zindervirus</taxon>
        <taxon>Zindervirus SP6</taxon>
    </lineage>
</organism>
<dbReference type="KEGG" id="vg:1481771"/>
<name>Q6UGL7_BPSP6</name>
<evidence type="ECO:0000313" key="2">
    <source>
        <dbReference type="Proteomes" id="UP000000843"/>
    </source>
</evidence>
<accession>Q6UGL7</accession>
<reference evidence="1 2" key="1">
    <citation type="journal article" date="1995" name="J. Biol. Chem.">
        <title>A domain of the gene 4 helicase/primase of bacteriophage T7 required for the formation of an active hexamer.</title>
        <authorList>
            <person name="Notarnicola S.M."/>
            <person name="Park K."/>
            <person name="Griffith J.D."/>
            <person name="Richardson C.C."/>
        </authorList>
    </citation>
    <scope>NUCLEOTIDE SEQUENCE [LARGE SCALE GENOMIC DNA]</scope>
</reference>
<proteinExistence type="predicted"/>
<dbReference type="Proteomes" id="UP000000843">
    <property type="component" value="Segment"/>
</dbReference>